<feature type="transmembrane region" description="Helical" evidence="2">
    <location>
        <begin position="351"/>
        <end position="370"/>
    </location>
</feature>
<feature type="signal peptide" evidence="3">
    <location>
        <begin position="1"/>
        <end position="25"/>
    </location>
</feature>
<feature type="compositionally biased region" description="Basic and acidic residues" evidence="1">
    <location>
        <begin position="453"/>
        <end position="465"/>
    </location>
</feature>
<name>A0A316UUD4_9BASI</name>
<dbReference type="Pfam" id="PF10348">
    <property type="entry name" value="DUF2427"/>
    <property type="match status" value="1"/>
</dbReference>
<dbReference type="AlphaFoldDB" id="A0A316UUD4"/>
<feature type="transmembrane region" description="Helical" evidence="2">
    <location>
        <begin position="103"/>
        <end position="125"/>
    </location>
</feature>
<dbReference type="InterPro" id="IPR018825">
    <property type="entry name" value="DUF2427"/>
</dbReference>
<dbReference type="Proteomes" id="UP000245884">
    <property type="component" value="Unassembled WGS sequence"/>
</dbReference>
<reference evidence="6 7" key="1">
    <citation type="journal article" date="2018" name="Mol. Biol. Evol.">
        <title>Broad Genomic Sampling Reveals a Smut Pathogenic Ancestry of the Fungal Clade Ustilaginomycotina.</title>
        <authorList>
            <person name="Kijpornyongpan T."/>
            <person name="Mondo S.J."/>
            <person name="Barry K."/>
            <person name="Sandor L."/>
            <person name="Lee J."/>
            <person name="Lipzen A."/>
            <person name="Pangilinan J."/>
            <person name="LaButti K."/>
            <person name="Hainaut M."/>
            <person name="Henrissat B."/>
            <person name="Grigoriev I.V."/>
            <person name="Spatafora J.W."/>
            <person name="Aime M.C."/>
        </authorList>
    </citation>
    <scope>NUCLEOTIDE SEQUENCE [LARGE SCALE GENOMIC DNA]</scope>
    <source>
        <strain evidence="6 7">MCA 5214</strain>
    </source>
</reference>
<evidence type="ECO:0000259" key="4">
    <source>
        <dbReference type="Pfam" id="PF10348"/>
    </source>
</evidence>
<feature type="domain" description="Protein YTP1-like C-terminal" evidence="5">
    <location>
        <begin position="156"/>
        <end position="410"/>
    </location>
</feature>
<evidence type="ECO:0000259" key="5">
    <source>
        <dbReference type="Pfam" id="PF10355"/>
    </source>
</evidence>
<evidence type="ECO:0000256" key="1">
    <source>
        <dbReference type="SAM" id="MobiDB-lite"/>
    </source>
</evidence>
<organism evidence="6 7">
    <name type="scientific">Jaminaea rosea</name>
    <dbReference type="NCBI Taxonomy" id="1569628"/>
    <lineage>
        <taxon>Eukaryota</taxon>
        <taxon>Fungi</taxon>
        <taxon>Dikarya</taxon>
        <taxon>Basidiomycota</taxon>
        <taxon>Ustilaginomycotina</taxon>
        <taxon>Exobasidiomycetes</taxon>
        <taxon>Microstromatales</taxon>
        <taxon>Microstromatales incertae sedis</taxon>
        <taxon>Jaminaea</taxon>
    </lineage>
</organism>
<gene>
    <name evidence="6" type="ORF">BDZ90DRAFT_218270</name>
</gene>
<feature type="transmembrane region" description="Helical" evidence="2">
    <location>
        <begin position="270"/>
        <end position="288"/>
    </location>
</feature>
<feature type="domain" description="DUF2427" evidence="4">
    <location>
        <begin position="28"/>
        <end position="128"/>
    </location>
</feature>
<evidence type="ECO:0000256" key="2">
    <source>
        <dbReference type="SAM" id="Phobius"/>
    </source>
</evidence>
<feature type="region of interest" description="Disordered" evidence="1">
    <location>
        <begin position="487"/>
        <end position="506"/>
    </location>
</feature>
<keyword evidence="3" id="KW-0732">Signal</keyword>
<dbReference type="STRING" id="1569628.A0A316UUD4"/>
<evidence type="ECO:0008006" key="8">
    <source>
        <dbReference type="Google" id="ProtNLM"/>
    </source>
</evidence>
<keyword evidence="2" id="KW-0812">Transmembrane</keyword>
<keyword evidence="2" id="KW-0472">Membrane</keyword>
<protein>
    <recommendedName>
        <fullName evidence="8">Protein YTP1-like C-terminal domain-containing protein</fullName>
    </recommendedName>
</protein>
<dbReference type="EMBL" id="KZ819664">
    <property type="protein sequence ID" value="PWN28917.1"/>
    <property type="molecule type" value="Genomic_DNA"/>
</dbReference>
<evidence type="ECO:0000313" key="7">
    <source>
        <dbReference type="Proteomes" id="UP000245884"/>
    </source>
</evidence>
<feature type="transmembrane region" description="Helical" evidence="2">
    <location>
        <begin position="137"/>
        <end position="160"/>
    </location>
</feature>
<proteinExistence type="predicted"/>
<feature type="transmembrane region" description="Helical" evidence="2">
    <location>
        <begin position="300"/>
        <end position="320"/>
    </location>
</feature>
<keyword evidence="2" id="KW-1133">Transmembrane helix</keyword>
<feature type="transmembrane region" description="Helical" evidence="2">
    <location>
        <begin position="49"/>
        <end position="67"/>
    </location>
</feature>
<feature type="transmembrane region" description="Helical" evidence="2">
    <location>
        <begin position="180"/>
        <end position="204"/>
    </location>
</feature>
<feature type="chain" id="PRO_5016468161" description="Protein YTP1-like C-terminal domain-containing protein" evidence="3">
    <location>
        <begin position="26"/>
        <end position="506"/>
    </location>
</feature>
<evidence type="ECO:0000313" key="6">
    <source>
        <dbReference type="EMBL" id="PWN28917.1"/>
    </source>
</evidence>
<keyword evidence="7" id="KW-1185">Reference proteome</keyword>
<dbReference type="Pfam" id="PF10355">
    <property type="entry name" value="Ytp1"/>
    <property type="match status" value="1"/>
</dbReference>
<evidence type="ECO:0000256" key="3">
    <source>
        <dbReference type="SAM" id="SignalP"/>
    </source>
</evidence>
<sequence length="506" mass="55243">MRARRSLVPLAAVVVLATRPQLSLAHEHHHDGPADPSIPIDSILKLHILFQAVVWTILFPTTMVLGLIRHRLHVPLATVSLALTTAGYFFGHGHGGRSFPHTAHGTVASLLVFYLFAQMALGMYLKLHLSWKAEGRIRPVVLGLHGLLGKTFPILGWVQMVLGIATLQSWCFGGHLGQCLAHYIMGSSFVAYSVILLIMLKAGAGWLARRGRSQEWFDSWVICLWGLVNSFTEHHGGPWTHKDLQHTLLGVVWFFGGAAGIWTSRGGKRSIFPGIIIGITGWAMSGHAQALMLSTMVHGLFGYALMAAGVARVIEVCFVLNDRPTGESDTSPDPTSSDELTGRSDWSPVRAFQLLPPWLLTAAGILFMSATDEELRWADGNGIDHITWGLIDFSIAFFLFVWFNILLDLYTTSGGRYGARVSARSTTESGPWYSRLGQEGGGGIRNGGANGPRADKGGYGDHGSEEESSIEAESHVLFDEGDLDAEEIDPFDDERLQSRQAKVRGS</sequence>
<feature type="transmembrane region" description="Helical" evidence="2">
    <location>
        <begin position="74"/>
        <end position="91"/>
    </location>
</feature>
<dbReference type="InterPro" id="IPR018827">
    <property type="entry name" value="YTP1_C"/>
</dbReference>
<dbReference type="OrthoDB" id="4137487at2759"/>
<feature type="compositionally biased region" description="Gly residues" evidence="1">
    <location>
        <begin position="438"/>
        <end position="450"/>
    </location>
</feature>
<accession>A0A316UUD4</accession>
<dbReference type="RefSeq" id="XP_025363529.1">
    <property type="nucleotide sequence ID" value="XM_025504357.1"/>
</dbReference>
<dbReference type="GeneID" id="37026180"/>
<feature type="transmembrane region" description="Helical" evidence="2">
    <location>
        <begin position="390"/>
        <end position="410"/>
    </location>
</feature>
<dbReference type="PANTHER" id="PTHR31685">
    <property type="entry name" value="INTEGRAL MEMBRANE PROTEIN (AFU_ORTHOLOGUE AFUA_6G12730)-RELATED"/>
    <property type="match status" value="1"/>
</dbReference>
<feature type="region of interest" description="Disordered" evidence="1">
    <location>
        <begin position="428"/>
        <end position="476"/>
    </location>
</feature>
<dbReference type="PANTHER" id="PTHR31685:SF2">
    <property type="entry name" value="PROTEIN YTP1"/>
    <property type="match status" value="1"/>
</dbReference>